<protein>
    <recommendedName>
        <fullName evidence="2">Type II toxin-antitoxin system HicA family toxin</fullName>
    </recommendedName>
</protein>
<sequence>MSRLSPCKRKDFINKLRKLGFEGPKSGTRHQFMIYQQCRLTVPSNSEYSVPQLKMMIREVEAIIYRQIDVDEWNRL</sequence>
<name>A0A977L124_9CYAN</name>
<dbReference type="Proteomes" id="UP001065613">
    <property type="component" value="Chromosome"/>
</dbReference>
<dbReference type="KEGG" id="wna:KA717_14000"/>
<organism evidence="1">
    <name type="scientific">Woronichinia naegeliana WA131</name>
    <dbReference type="NCBI Taxonomy" id="2824559"/>
    <lineage>
        <taxon>Bacteria</taxon>
        <taxon>Bacillati</taxon>
        <taxon>Cyanobacteriota</taxon>
        <taxon>Cyanophyceae</taxon>
        <taxon>Synechococcales</taxon>
        <taxon>Coelosphaeriaceae</taxon>
        <taxon>Woronichinia</taxon>
    </lineage>
</organism>
<dbReference type="SUPFAM" id="SSF54786">
    <property type="entry name" value="YcfA/nrd intein domain"/>
    <property type="match status" value="1"/>
</dbReference>
<dbReference type="EMBL" id="CP073041">
    <property type="protein sequence ID" value="UXE63616.1"/>
    <property type="molecule type" value="Genomic_DNA"/>
</dbReference>
<evidence type="ECO:0000313" key="1">
    <source>
        <dbReference type="EMBL" id="UXE63616.1"/>
    </source>
</evidence>
<gene>
    <name evidence="1" type="ORF">KA717_14000</name>
</gene>
<evidence type="ECO:0008006" key="2">
    <source>
        <dbReference type="Google" id="ProtNLM"/>
    </source>
</evidence>
<proteinExistence type="predicted"/>
<dbReference type="AlphaFoldDB" id="A0A977L124"/>
<accession>A0A977L124</accession>
<reference evidence="1" key="1">
    <citation type="submission" date="2021-04" db="EMBL/GenBank/DDBJ databases">
        <title>Genome sequence of Woronichinia naegeliana from Washington state freshwater lake bloom.</title>
        <authorList>
            <person name="Dreher T.W."/>
        </authorList>
    </citation>
    <scope>NUCLEOTIDE SEQUENCE</scope>
    <source>
        <strain evidence="1">WA131</strain>
    </source>
</reference>